<evidence type="ECO:0000313" key="2">
    <source>
        <dbReference type="Proteomes" id="UP000314294"/>
    </source>
</evidence>
<sequence length="69" mass="7222">MCLLHVCGMLPASSFWPRPGLLPIGPASFSVPPASKADLIGLASFAMPHAWWAGLLPPLPAAMALLMLN</sequence>
<evidence type="ECO:0000313" key="1">
    <source>
        <dbReference type="EMBL" id="TNN31286.1"/>
    </source>
</evidence>
<dbReference type="EMBL" id="SRLO01003621">
    <property type="protein sequence ID" value="TNN31286.1"/>
    <property type="molecule type" value="Genomic_DNA"/>
</dbReference>
<keyword evidence="2" id="KW-1185">Reference proteome</keyword>
<dbReference type="AlphaFoldDB" id="A0A4Z2EQV5"/>
<accession>A0A4Z2EQV5</accession>
<comment type="caution">
    <text evidence="1">The sequence shown here is derived from an EMBL/GenBank/DDBJ whole genome shotgun (WGS) entry which is preliminary data.</text>
</comment>
<proteinExistence type="predicted"/>
<reference evidence="1 2" key="1">
    <citation type="submission" date="2019-03" db="EMBL/GenBank/DDBJ databases">
        <title>First draft genome of Liparis tanakae, snailfish: a comprehensive survey of snailfish specific genes.</title>
        <authorList>
            <person name="Kim W."/>
            <person name="Song I."/>
            <person name="Jeong J.-H."/>
            <person name="Kim D."/>
            <person name="Kim S."/>
            <person name="Ryu S."/>
            <person name="Song J.Y."/>
            <person name="Lee S.K."/>
        </authorList>
    </citation>
    <scope>NUCLEOTIDE SEQUENCE [LARGE SCALE GENOMIC DNA]</scope>
    <source>
        <tissue evidence="1">Muscle</tissue>
    </source>
</reference>
<organism evidence="1 2">
    <name type="scientific">Liparis tanakae</name>
    <name type="common">Tanaka's snailfish</name>
    <dbReference type="NCBI Taxonomy" id="230148"/>
    <lineage>
        <taxon>Eukaryota</taxon>
        <taxon>Metazoa</taxon>
        <taxon>Chordata</taxon>
        <taxon>Craniata</taxon>
        <taxon>Vertebrata</taxon>
        <taxon>Euteleostomi</taxon>
        <taxon>Actinopterygii</taxon>
        <taxon>Neopterygii</taxon>
        <taxon>Teleostei</taxon>
        <taxon>Neoteleostei</taxon>
        <taxon>Acanthomorphata</taxon>
        <taxon>Eupercaria</taxon>
        <taxon>Perciformes</taxon>
        <taxon>Cottioidei</taxon>
        <taxon>Cottales</taxon>
        <taxon>Liparidae</taxon>
        <taxon>Liparis</taxon>
    </lineage>
</organism>
<gene>
    <name evidence="1" type="ORF">EYF80_058563</name>
</gene>
<protein>
    <submittedName>
        <fullName evidence="1">Uncharacterized protein</fullName>
    </submittedName>
</protein>
<dbReference type="Proteomes" id="UP000314294">
    <property type="component" value="Unassembled WGS sequence"/>
</dbReference>
<name>A0A4Z2EQV5_9TELE</name>